<evidence type="ECO:0000256" key="1">
    <source>
        <dbReference type="ARBA" id="ARBA00001946"/>
    </source>
</evidence>
<dbReference type="InterPro" id="IPR052155">
    <property type="entry name" value="Biofilm_reg_signaling"/>
</dbReference>
<gene>
    <name evidence="5" type="ORF">C4900_00595</name>
</gene>
<dbReference type="NCBIfam" id="TIGR00254">
    <property type="entry name" value="GGDEF"/>
    <property type="match status" value="1"/>
</dbReference>
<feature type="domain" description="PAC" evidence="3">
    <location>
        <begin position="274"/>
        <end position="326"/>
    </location>
</feature>
<dbReference type="PROSITE" id="PS50887">
    <property type="entry name" value="GGDEF"/>
    <property type="match status" value="1"/>
</dbReference>
<evidence type="ECO:0000313" key="5">
    <source>
        <dbReference type="EMBL" id="RCN58332.1"/>
    </source>
</evidence>
<dbReference type="Pfam" id="PF00990">
    <property type="entry name" value="GGDEF"/>
    <property type="match status" value="1"/>
</dbReference>
<dbReference type="GO" id="GO:0003824">
    <property type="term" value="F:catalytic activity"/>
    <property type="evidence" value="ECO:0007669"/>
    <property type="project" value="UniProtKB-ARBA"/>
</dbReference>
<reference evidence="5 6" key="1">
    <citation type="submission" date="2018-02" db="EMBL/GenBank/DDBJ databases">
        <title>Insights into the biology of acidophilic members of the Acidiferrobacteraceae family derived from comparative genomic analyses.</title>
        <authorList>
            <person name="Issotta F."/>
            <person name="Thyssen C."/>
            <person name="Mena C."/>
            <person name="Moya A."/>
            <person name="Bellenberg S."/>
            <person name="Sproer C."/>
            <person name="Covarrubias P.C."/>
            <person name="Sand W."/>
            <person name="Quatrini R."/>
            <person name="Vera M."/>
        </authorList>
    </citation>
    <scope>NUCLEOTIDE SEQUENCE [LARGE SCALE GENOMIC DNA]</scope>
    <source>
        <strain evidence="6">m-1</strain>
    </source>
</reference>
<dbReference type="SMART" id="SM00267">
    <property type="entry name" value="GGDEF"/>
    <property type="match status" value="1"/>
</dbReference>
<evidence type="ECO:0000259" key="3">
    <source>
        <dbReference type="PROSITE" id="PS50113"/>
    </source>
</evidence>
<accession>A0A368HG17</accession>
<sequence>MQQPVTTMEHAFVCAHLAVSSGRRLRLTAGTFAEYGQAAIERSRTRPGLRDGLYPMRLRRSWTVTTVANDIADALAMPDLTYRRLLEMIPMPIAIFSGAGAVFVNTAACVLMEAESAQELLGLPPTAFVHPLDSAIVENRMRKLEEGALLNAPVALRLLTRRGRLRRIMTSSARITVGGQLLIAVISTDDTMRYEAEDRLKENEENFQRLFESTQDVYYRTDADGVVLKVAPAVRRVLGYEPEEIVGRRAEDYYPSPSEREPLKKALREHGKVQDFEGRMVRRDGVIIDISISSYALYGPTGQFLGVEGIYRDISDRKNLERELRRLATSDSLTGIANRRAFLEQASDCLRRAARYEKDVVLFIADLDHFKMVNDRYGHVAGDGVLQAFAAAVAPELRDTDFFGRLGGEEFGILLHEVRRKEAQHVAERIGESARSLRFAAADGQQYGITVSIGATRNHRDDRGIERLLARADMALYAAKEAGRDCIRWSEP</sequence>
<dbReference type="CDD" id="cd00130">
    <property type="entry name" value="PAS"/>
    <property type="match status" value="1"/>
</dbReference>
<dbReference type="OrthoDB" id="9812260at2"/>
<dbReference type="EMBL" id="PSYR01000001">
    <property type="protein sequence ID" value="RCN58332.1"/>
    <property type="molecule type" value="Genomic_DNA"/>
</dbReference>
<dbReference type="CDD" id="cd01949">
    <property type="entry name" value="GGDEF"/>
    <property type="match status" value="1"/>
</dbReference>
<dbReference type="NCBIfam" id="TIGR00229">
    <property type="entry name" value="sensory_box"/>
    <property type="match status" value="1"/>
</dbReference>
<dbReference type="PROSITE" id="PS50113">
    <property type="entry name" value="PAC"/>
    <property type="match status" value="1"/>
</dbReference>
<dbReference type="InterPro" id="IPR043128">
    <property type="entry name" value="Rev_trsase/Diguanyl_cyclase"/>
</dbReference>
<keyword evidence="6" id="KW-1185">Reference proteome</keyword>
<feature type="domain" description="GGDEF" evidence="4">
    <location>
        <begin position="358"/>
        <end position="492"/>
    </location>
</feature>
<dbReference type="InterPro" id="IPR029787">
    <property type="entry name" value="Nucleotide_cyclase"/>
</dbReference>
<dbReference type="InterPro" id="IPR035965">
    <property type="entry name" value="PAS-like_dom_sf"/>
</dbReference>
<comment type="caution">
    <text evidence="5">The sequence shown here is derived from an EMBL/GenBank/DDBJ whole genome shotgun (WGS) entry which is preliminary data.</text>
</comment>
<dbReference type="Gene3D" id="3.30.70.270">
    <property type="match status" value="1"/>
</dbReference>
<dbReference type="PANTHER" id="PTHR44757">
    <property type="entry name" value="DIGUANYLATE CYCLASE DGCP"/>
    <property type="match status" value="1"/>
</dbReference>
<dbReference type="SUPFAM" id="SSF55073">
    <property type="entry name" value="Nucleotide cyclase"/>
    <property type="match status" value="1"/>
</dbReference>
<dbReference type="SUPFAM" id="SSF55785">
    <property type="entry name" value="PYP-like sensor domain (PAS domain)"/>
    <property type="match status" value="2"/>
</dbReference>
<dbReference type="AlphaFoldDB" id="A0A368HG17"/>
<dbReference type="Gene3D" id="3.30.450.20">
    <property type="entry name" value="PAS domain"/>
    <property type="match status" value="2"/>
</dbReference>
<dbReference type="SMART" id="SM00086">
    <property type="entry name" value="PAC"/>
    <property type="match status" value="1"/>
</dbReference>
<evidence type="ECO:0000259" key="2">
    <source>
        <dbReference type="PROSITE" id="PS50112"/>
    </source>
</evidence>
<protein>
    <submittedName>
        <fullName evidence="5">PAS domain S-box protein</fullName>
    </submittedName>
</protein>
<dbReference type="InterPro" id="IPR000700">
    <property type="entry name" value="PAS-assoc_C"/>
</dbReference>
<dbReference type="SMART" id="SM00091">
    <property type="entry name" value="PAS"/>
    <property type="match status" value="2"/>
</dbReference>
<name>A0A368HG17_9GAMM</name>
<dbReference type="Pfam" id="PF13426">
    <property type="entry name" value="PAS_9"/>
    <property type="match status" value="1"/>
</dbReference>
<evidence type="ECO:0000259" key="4">
    <source>
        <dbReference type="PROSITE" id="PS50887"/>
    </source>
</evidence>
<dbReference type="PANTHER" id="PTHR44757:SF2">
    <property type="entry name" value="BIOFILM ARCHITECTURE MAINTENANCE PROTEIN MBAA"/>
    <property type="match status" value="1"/>
</dbReference>
<dbReference type="InterPro" id="IPR001610">
    <property type="entry name" value="PAC"/>
</dbReference>
<organism evidence="5 6">
    <name type="scientific">Acidiferrobacter thiooxydans</name>
    <dbReference type="NCBI Taxonomy" id="163359"/>
    <lineage>
        <taxon>Bacteria</taxon>
        <taxon>Pseudomonadati</taxon>
        <taxon>Pseudomonadota</taxon>
        <taxon>Gammaproteobacteria</taxon>
        <taxon>Acidiferrobacterales</taxon>
        <taxon>Acidiferrobacteraceae</taxon>
        <taxon>Acidiferrobacter</taxon>
    </lineage>
</organism>
<dbReference type="InterPro" id="IPR000160">
    <property type="entry name" value="GGDEF_dom"/>
</dbReference>
<dbReference type="Proteomes" id="UP000253250">
    <property type="component" value="Unassembled WGS sequence"/>
</dbReference>
<feature type="domain" description="PAS" evidence="2">
    <location>
        <begin position="203"/>
        <end position="269"/>
    </location>
</feature>
<proteinExistence type="predicted"/>
<evidence type="ECO:0000313" key="6">
    <source>
        <dbReference type="Proteomes" id="UP000253250"/>
    </source>
</evidence>
<dbReference type="PROSITE" id="PS50112">
    <property type="entry name" value="PAS"/>
    <property type="match status" value="1"/>
</dbReference>
<dbReference type="InterPro" id="IPR000014">
    <property type="entry name" value="PAS"/>
</dbReference>
<dbReference type="FunFam" id="3.30.70.270:FF:000001">
    <property type="entry name" value="Diguanylate cyclase domain protein"/>
    <property type="match status" value="1"/>
</dbReference>
<comment type="cofactor">
    <cofactor evidence="1">
        <name>Mg(2+)</name>
        <dbReference type="ChEBI" id="CHEBI:18420"/>
    </cofactor>
</comment>